<dbReference type="Pfam" id="PF01408">
    <property type="entry name" value="GFO_IDH_MocA"/>
    <property type="match status" value="1"/>
</dbReference>
<keyword evidence="10" id="KW-1185">Reference proteome</keyword>
<feature type="domain" description="Gfo/Idh/MocA-like oxidoreductase N-terminal" evidence="7">
    <location>
        <begin position="8"/>
        <end position="143"/>
    </location>
</feature>
<feature type="chain" id="PRO_5005245299" description="D-xylose 1-dehydrogenase (NADP(+), D-xylono-1,5-lactone-forming)" evidence="6">
    <location>
        <begin position="19"/>
        <end position="385"/>
    </location>
</feature>
<dbReference type="SUPFAM" id="SSF55347">
    <property type="entry name" value="Glyceraldehyde-3-phosphate dehydrogenase-like, C-terminal domain"/>
    <property type="match status" value="1"/>
</dbReference>
<name>A0A0J0XFA1_9TREE</name>
<evidence type="ECO:0000256" key="1">
    <source>
        <dbReference type="ARBA" id="ARBA00010928"/>
    </source>
</evidence>
<protein>
    <recommendedName>
        <fullName evidence="3">D-xylose 1-dehydrogenase (NADP(+), D-xylono-1,5-lactone-forming)</fullName>
        <ecNumber evidence="3">1.1.1.179</ecNumber>
    </recommendedName>
    <alternativeName>
        <fullName evidence="4">D-xylose-NADP dehydrogenase</fullName>
    </alternativeName>
</protein>
<dbReference type="SUPFAM" id="SSF51735">
    <property type="entry name" value="NAD(P)-binding Rossmann-fold domains"/>
    <property type="match status" value="1"/>
</dbReference>
<dbReference type="Gene3D" id="3.40.50.720">
    <property type="entry name" value="NAD(P)-binding Rossmann-like Domain"/>
    <property type="match status" value="1"/>
</dbReference>
<comment type="similarity">
    <text evidence="1">Belongs to the Gfo/Idh/MocA family.</text>
</comment>
<accession>A0A0J0XFA1</accession>
<evidence type="ECO:0000313" key="10">
    <source>
        <dbReference type="Proteomes" id="UP000053611"/>
    </source>
</evidence>
<feature type="domain" description="GFO/IDH/MocA-like oxidoreductase" evidence="8">
    <location>
        <begin position="158"/>
        <end position="280"/>
    </location>
</feature>
<organism evidence="9 10">
    <name type="scientific">Cutaneotrichosporon oleaginosum</name>
    <dbReference type="NCBI Taxonomy" id="879819"/>
    <lineage>
        <taxon>Eukaryota</taxon>
        <taxon>Fungi</taxon>
        <taxon>Dikarya</taxon>
        <taxon>Basidiomycota</taxon>
        <taxon>Agaricomycotina</taxon>
        <taxon>Tremellomycetes</taxon>
        <taxon>Trichosporonales</taxon>
        <taxon>Trichosporonaceae</taxon>
        <taxon>Cutaneotrichosporon</taxon>
    </lineage>
</organism>
<reference evidence="9 10" key="1">
    <citation type="submission" date="2015-03" db="EMBL/GenBank/DDBJ databases">
        <title>Genomics and transcriptomics of the oil-accumulating basidiomycete yeast T. oleaginosus allow insights into substrate utilization and the diverse evolutionary trajectories of mating systems in fungi.</title>
        <authorList>
            <consortium name="DOE Joint Genome Institute"/>
            <person name="Kourist R."/>
            <person name="Kracht O."/>
            <person name="Bracharz F."/>
            <person name="Lipzen A."/>
            <person name="Nolan M."/>
            <person name="Ohm R."/>
            <person name="Grigoriev I."/>
            <person name="Sun S."/>
            <person name="Heitman J."/>
            <person name="Bruck T."/>
            <person name="Nowrousian M."/>
        </authorList>
    </citation>
    <scope>NUCLEOTIDE SEQUENCE [LARGE SCALE GENOMIC DNA]</scope>
    <source>
        <strain evidence="9 10">IBC0246</strain>
    </source>
</reference>
<dbReference type="STRING" id="879819.A0A0J0XFA1"/>
<evidence type="ECO:0000256" key="2">
    <source>
        <dbReference type="ARBA" id="ARBA00023002"/>
    </source>
</evidence>
<keyword evidence="6" id="KW-0732">Signal</keyword>
<dbReference type="InterPro" id="IPR036291">
    <property type="entry name" value="NAD(P)-bd_dom_sf"/>
</dbReference>
<dbReference type="PANTHER" id="PTHR22604">
    <property type="entry name" value="OXIDOREDUCTASES"/>
    <property type="match status" value="1"/>
</dbReference>
<dbReference type="EC" id="1.1.1.179" evidence="3"/>
<dbReference type="OrthoDB" id="2129491at2759"/>
<dbReference type="GO" id="GO:0047837">
    <property type="term" value="F:D-xylose 1-dehydrogenase (NADP+) activity"/>
    <property type="evidence" value="ECO:0007669"/>
    <property type="project" value="UniProtKB-EC"/>
</dbReference>
<dbReference type="GeneID" id="28984776"/>
<evidence type="ECO:0000259" key="8">
    <source>
        <dbReference type="Pfam" id="PF22725"/>
    </source>
</evidence>
<proteinExistence type="inferred from homology"/>
<evidence type="ECO:0000256" key="6">
    <source>
        <dbReference type="SAM" id="SignalP"/>
    </source>
</evidence>
<dbReference type="Proteomes" id="UP000053611">
    <property type="component" value="Unassembled WGS sequence"/>
</dbReference>
<feature type="signal peptide" evidence="6">
    <location>
        <begin position="1"/>
        <end position="18"/>
    </location>
</feature>
<evidence type="ECO:0000313" key="9">
    <source>
        <dbReference type="EMBL" id="KLT39731.1"/>
    </source>
</evidence>
<gene>
    <name evidence="9" type="ORF">CC85DRAFT_288219</name>
</gene>
<dbReference type="AlphaFoldDB" id="A0A0J0XFA1"/>
<evidence type="ECO:0000256" key="5">
    <source>
        <dbReference type="ARBA" id="ARBA00049233"/>
    </source>
</evidence>
<evidence type="ECO:0000259" key="7">
    <source>
        <dbReference type="Pfam" id="PF01408"/>
    </source>
</evidence>
<dbReference type="EMBL" id="KQ087250">
    <property type="protein sequence ID" value="KLT39731.1"/>
    <property type="molecule type" value="Genomic_DNA"/>
</dbReference>
<dbReference type="RefSeq" id="XP_018276222.1">
    <property type="nucleotide sequence ID" value="XM_018424173.1"/>
</dbReference>
<dbReference type="PANTHER" id="PTHR22604:SF105">
    <property type="entry name" value="TRANS-1,2-DIHYDROBENZENE-1,2-DIOL DEHYDROGENASE"/>
    <property type="match status" value="1"/>
</dbReference>
<dbReference type="InterPro" id="IPR055170">
    <property type="entry name" value="GFO_IDH_MocA-like_dom"/>
</dbReference>
<evidence type="ECO:0000256" key="3">
    <source>
        <dbReference type="ARBA" id="ARBA00038984"/>
    </source>
</evidence>
<comment type="catalytic activity">
    <reaction evidence="5">
        <text>D-xylose + NADP(+) = D-xylono-1,5-lactone + NADPH + H(+)</text>
        <dbReference type="Rhea" id="RHEA:22000"/>
        <dbReference type="ChEBI" id="CHEBI:15378"/>
        <dbReference type="ChEBI" id="CHEBI:15867"/>
        <dbReference type="ChEBI" id="CHEBI:53455"/>
        <dbReference type="ChEBI" id="CHEBI:57783"/>
        <dbReference type="ChEBI" id="CHEBI:58349"/>
        <dbReference type="EC" id="1.1.1.179"/>
    </reaction>
</comment>
<dbReference type="InterPro" id="IPR000683">
    <property type="entry name" value="Gfo/Idh/MocA-like_OxRdtase_N"/>
</dbReference>
<dbReference type="Gene3D" id="3.30.360.10">
    <property type="entry name" value="Dihydrodipicolinate Reductase, domain 2"/>
    <property type="match status" value="1"/>
</dbReference>
<keyword evidence="2" id="KW-0560">Oxidoreductase</keyword>
<dbReference type="Pfam" id="PF22725">
    <property type="entry name" value="GFO_IDH_MocA_C3"/>
    <property type="match status" value="1"/>
</dbReference>
<dbReference type="GO" id="GO:0000166">
    <property type="term" value="F:nucleotide binding"/>
    <property type="evidence" value="ECO:0007669"/>
    <property type="project" value="InterPro"/>
</dbReference>
<evidence type="ECO:0000256" key="4">
    <source>
        <dbReference type="ARBA" id="ARBA00042988"/>
    </source>
</evidence>
<sequence length="385" mass="41664">MAPFIASWGIIGAGWISSMFVADLALPRPEVKDVLHSVAAVGARDKARAAAFIEKHLAKGATAQQQGLRPPPVAVGGYADLFARKDVDIVYIGTLHPTHYEDVKGALNAGKHVLVEKPATLNAAEWQELVALATEKQLFLMEAFWTAFQPAVVALRAKLHEEKVIGDIQAVSSNFSVPNYNVLPDDHRIIGLAAAGGPLLDIGAYGMVPARVALTDNPANKGAAPKVTCAMSKTRMGTDLDTTLILDYANLGARAVCNLSFNARMPREHTATISGTDGEVVIHDVLCRITKFSVTKYTPGQTPQTPGKWGEPQMFEYSFPGTGLYFEADVVARDIRDGRIENELVSHKYTSETLEIFDEARRQGGYILPQGMEKVGRVGVEDARL</sequence>
<dbReference type="InterPro" id="IPR050984">
    <property type="entry name" value="Gfo/Idh/MocA_domain"/>
</dbReference>